<dbReference type="Proteomes" id="UP000664761">
    <property type="component" value="Unassembled WGS sequence"/>
</dbReference>
<gene>
    <name evidence="1" type="ORF">J0X12_07700</name>
</gene>
<reference evidence="1 2" key="1">
    <citation type="submission" date="2021-03" db="EMBL/GenBank/DDBJ databases">
        <title>Sneathiella sp. CAU 1612 isolated from Kang Won-do.</title>
        <authorList>
            <person name="Kim W."/>
        </authorList>
    </citation>
    <scope>NUCLEOTIDE SEQUENCE [LARGE SCALE GENOMIC DNA]</scope>
    <source>
        <strain evidence="1 2">CAU 1612</strain>
    </source>
</reference>
<sequence>MSTANDQHKEFALSAHPQSWFIVADNLHSQAFKLYGQRGMSYYSLRIGDEVRRWDAISKSVFLLCGFALENAIKAFLVFENPQWVSNGRLAKQLKNHSLTELSSLSDTIPYKYKYNRILRVFESGLESWARYPCTLTIDTLKEEPQNLEEVWPSYCKLITAYGRRLERLLGTEWVGPHGITGSVETSGHFFSIK</sequence>
<proteinExistence type="predicted"/>
<organism evidence="1 2">
    <name type="scientific">Sneathiella sedimenti</name>
    <dbReference type="NCBI Taxonomy" id="2816034"/>
    <lineage>
        <taxon>Bacteria</taxon>
        <taxon>Pseudomonadati</taxon>
        <taxon>Pseudomonadota</taxon>
        <taxon>Alphaproteobacteria</taxon>
        <taxon>Sneathiellales</taxon>
        <taxon>Sneathiellaceae</taxon>
        <taxon>Sneathiella</taxon>
    </lineage>
</organism>
<name>A0ABS3F6B2_9PROT</name>
<evidence type="ECO:0000313" key="1">
    <source>
        <dbReference type="EMBL" id="MBO0333492.1"/>
    </source>
</evidence>
<dbReference type="RefSeq" id="WP_207043854.1">
    <property type="nucleotide sequence ID" value="NZ_JAFLNC010000002.1"/>
</dbReference>
<keyword evidence="2" id="KW-1185">Reference proteome</keyword>
<evidence type="ECO:0000313" key="2">
    <source>
        <dbReference type="Proteomes" id="UP000664761"/>
    </source>
</evidence>
<dbReference type="EMBL" id="JAFLNC010000002">
    <property type="protein sequence ID" value="MBO0333492.1"/>
    <property type="molecule type" value="Genomic_DNA"/>
</dbReference>
<comment type="caution">
    <text evidence="1">The sequence shown here is derived from an EMBL/GenBank/DDBJ whole genome shotgun (WGS) entry which is preliminary data.</text>
</comment>
<protein>
    <recommendedName>
        <fullName evidence="3">HEPN domain-containing protein</fullName>
    </recommendedName>
</protein>
<evidence type="ECO:0008006" key="3">
    <source>
        <dbReference type="Google" id="ProtNLM"/>
    </source>
</evidence>
<accession>A0ABS3F6B2</accession>